<feature type="region of interest" description="Disordered" evidence="1">
    <location>
        <begin position="1"/>
        <end position="47"/>
    </location>
</feature>
<proteinExistence type="predicted"/>
<name>A0ABN7PGB6_TIMPD</name>
<sequence>MGMEELRTYHRTRAKERLHRSSSEALSQLQQLEPTMDSSSKHVNPNPRLRANFLSKVVFW</sequence>
<reference evidence="2" key="1">
    <citation type="submission" date="2021-03" db="EMBL/GenBank/DDBJ databases">
        <authorList>
            <person name="Tran Van P."/>
        </authorList>
    </citation>
    <scope>NUCLEOTIDE SEQUENCE</scope>
</reference>
<dbReference type="Proteomes" id="UP001153148">
    <property type="component" value="Unassembled WGS sequence"/>
</dbReference>
<feature type="compositionally biased region" description="Low complexity" evidence="1">
    <location>
        <begin position="23"/>
        <end position="33"/>
    </location>
</feature>
<dbReference type="EMBL" id="CAJPIN010040173">
    <property type="protein sequence ID" value="CAG2065139.1"/>
    <property type="molecule type" value="Genomic_DNA"/>
</dbReference>
<organism evidence="2 3">
    <name type="scientific">Timema podura</name>
    <name type="common">Walking stick</name>
    <dbReference type="NCBI Taxonomy" id="61482"/>
    <lineage>
        <taxon>Eukaryota</taxon>
        <taxon>Metazoa</taxon>
        <taxon>Ecdysozoa</taxon>
        <taxon>Arthropoda</taxon>
        <taxon>Hexapoda</taxon>
        <taxon>Insecta</taxon>
        <taxon>Pterygota</taxon>
        <taxon>Neoptera</taxon>
        <taxon>Polyneoptera</taxon>
        <taxon>Phasmatodea</taxon>
        <taxon>Timematodea</taxon>
        <taxon>Timematoidea</taxon>
        <taxon>Timematidae</taxon>
        <taxon>Timema</taxon>
    </lineage>
</organism>
<keyword evidence="3" id="KW-1185">Reference proteome</keyword>
<evidence type="ECO:0000313" key="2">
    <source>
        <dbReference type="EMBL" id="CAG2065139.1"/>
    </source>
</evidence>
<comment type="caution">
    <text evidence="2">The sequence shown here is derived from an EMBL/GenBank/DDBJ whole genome shotgun (WGS) entry which is preliminary data.</text>
</comment>
<gene>
    <name evidence="2" type="ORF">TPAB3V08_LOCUS12083</name>
</gene>
<accession>A0ABN7PGB6</accession>
<feature type="compositionally biased region" description="Basic residues" evidence="1">
    <location>
        <begin position="9"/>
        <end position="20"/>
    </location>
</feature>
<evidence type="ECO:0000313" key="3">
    <source>
        <dbReference type="Proteomes" id="UP001153148"/>
    </source>
</evidence>
<evidence type="ECO:0000256" key="1">
    <source>
        <dbReference type="SAM" id="MobiDB-lite"/>
    </source>
</evidence>
<feature type="non-terminal residue" evidence="2">
    <location>
        <position position="60"/>
    </location>
</feature>
<protein>
    <submittedName>
        <fullName evidence="2">Uncharacterized protein</fullName>
    </submittedName>
</protein>